<dbReference type="EMBL" id="OU896718">
    <property type="protein sequence ID" value="CAH1119099.1"/>
    <property type="molecule type" value="Genomic_DNA"/>
</dbReference>
<name>A0A9P0DIU6_PHACE</name>
<evidence type="ECO:0000256" key="1">
    <source>
        <dbReference type="ARBA" id="ARBA00010568"/>
    </source>
</evidence>
<feature type="region of interest" description="Disordered" evidence="2">
    <location>
        <begin position="1"/>
        <end position="29"/>
    </location>
</feature>
<dbReference type="InterPro" id="IPR023398">
    <property type="entry name" value="TIF_eIF4e-like"/>
</dbReference>
<organism evidence="3 4">
    <name type="scientific">Phaedon cochleariae</name>
    <name type="common">Mustard beetle</name>
    <dbReference type="NCBI Taxonomy" id="80249"/>
    <lineage>
        <taxon>Eukaryota</taxon>
        <taxon>Metazoa</taxon>
        <taxon>Ecdysozoa</taxon>
        <taxon>Arthropoda</taxon>
        <taxon>Hexapoda</taxon>
        <taxon>Insecta</taxon>
        <taxon>Pterygota</taxon>
        <taxon>Neoptera</taxon>
        <taxon>Endopterygota</taxon>
        <taxon>Coleoptera</taxon>
        <taxon>Polyphaga</taxon>
        <taxon>Cucujiformia</taxon>
        <taxon>Chrysomeloidea</taxon>
        <taxon>Chrysomelidae</taxon>
        <taxon>Chrysomelinae</taxon>
        <taxon>Chrysomelini</taxon>
        <taxon>Phaedon</taxon>
    </lineage>
</organism>
<dbReference type="SUPFAM" id="SSF55418">
    <property type="entry name" value="eIF4e-like"/>
    <property type="match status" value="1"/>
</dbReference>
<proteinExistence type="inferred from homology"/>
<dbReference type="Gene3D" id="3.30.760.10">
    <property type="entry name" value="RNA Cap, Translation Initiation Factor Eif4e"/>
    <property type="match status" value="1"/>
</dbReference>
<evidence type="ECO:0000256" key="2">
    <source>
        <dbReference type="SAM" id="MobiDB-lite"/>
    </source>
</evidence>
<keyword evidence="4" id="KW-1185">Reference proteome</keyword>
<feature type="compositionally biased region" description="Basic and acidic residues" evidence="2">
    <location>
        <begin position="13"/>
        <end position="27"/>
    </location>
</feature>
<reference evidence="3" key="2">
    <citation type="submission" date="2022-10" db="EMBL/GenBank/DDBJ databases">
        <authorList>
            <consortium name="ENA_rothamsted_submissions"/>
            <consortium name="culmorum"/>
            <person name="King R."/>
        </authorList>
    </citation>
    <scope>NUCLEOTIDE SEQUENCE</scope>
</reference>
<protein>
    <submittedName>
        <fullName evidence="3">Uncharacterized protein</fullName>
    </submittedName>
</protein>
<accession>A0A9P0DIU6</accession>
<dbReference type="Proteomes" id="UP001153737">
    <property type="component" value="Chromosome 12"/>
</dbReference>
<evidence type="ECO:0000313" key="4">
    <source>
        <dbReference type="Proteomes" id="UP001153737"/>
    </source>
</evidence>
<sequence>MEEENQILSEELVTAKEDESDSEKSDTNTESEIIMLNPTKEYERPFLYAFIPSISRSYKYDISLSGKWMMFFAKNILDEKWKMCCDLYKARKLTGIAQMKVSTSVRSPRTTDHANGVIIFYCGPANDEEAVMAYGKKLLEVVPYTGNRYMYYKSDEQTYEGTRATGQKKNHLYKISVPVVPESWRK</sequence>
<evidence type="ECO:0000313" key="3">
    <source>
        <dbReference type="EMBL" id="CAH1119099.1"/>
    </source>
</evidence>
<dbReference type="AlphaFoldDB" id="A0A9P0DIU6"/>
<dbReference type="Pfam" id="PF08939">
    <property type="entry name" value="Bles03"/>
    <property type="match status" value="1"/>
</dbReference>
<reference evidence="3" key="1">
    <citation type="submission" date="2022-01" db="EMBL/GenBank/DDBJ databases">
        <authorList>
            <person name="King R."/>
        </authorList>
    </citation>
    <scope>NUCLEOTIDE SEQUENCE</scope>
</reference>
<dbReference type="OrthoDB" id="10067381at2759"/>
<comment type="similarity">
    <text evidence="1">Belongs to the UPF0696 family.</text>
</comment>
<dbReference type="PANTHER" id="PTHR31977">
    <property type="entry name" value="UPF0696 PROTEIN C11ORF68"/>
    <property type="match status" value="1"/>
</dbReference>
<gene>
    <name evidence="3" type="ORF">PHAECO_LOCUS3063</name>
</gene>
<dbReference type="InterPro" id="IPR015034">
    <property type="entry name" value="Bles03"/>
</dbReference>
<dbReference type="PANTHER" id="PTHR31977:SF1">
    <property type="entry name" value="UPF0696 PROTEIN C11ORF68"/>
    <property type="match status" value="1"/>
</dbReference>